<sequence length="109" mass="11889">MSFAAVPGCHIPTLGASAFTMELSKNSTLPRLEIPIQCRNTIARFCHLWLDSNAIPSKIHHATTLITVLIMAIFLTVQSISKINSTATTTTQTMQSMPVSKHHGIEEGE</sequence>
<proteinExistence type="predicted"/>
<reference evidence="3" key="1">
    <citation type="journal article" date="2016" name="Sci. Rep.">
        <title>Molecular characterization of firefly nuptial gifts: a multi-omics approach sheds light on postcopulatory sexual selection.</title>
        <authorList>
            <person name="Al-Wathiqui N."/>
            <person name="Fallon T.R."/>
            <person name="South A."/>
            <person name="Weng J.K."/>
            <person name="Lewis S.M."/>
        </authorList>
    </citation>
    <scope>NUCLEOTIDE SEQUENCE</scope>
</reference>
<name>A0A1Y1MRT2_PHOPY</name>
<evidence type="ECO:0000313" key="3">
    <source>
        <dbReference type="EMBL" id="JAV87778.1"/>
    </source>
</evidence>
<feature type="region of interest" description="Disordered" evidence="1">
    <location>
        <begin position="88"/>
        <end position="109"/>
    </location>
</feature>
<organism evidence="3">
    <name type="scientific">Photinus pyralis</name>
    <name type="common">Common eastern firefly</name>
    <name type="synonym">Lampyris pyralis</name>
    <dbReference type="NCBI Taxonomy" id="7054"/>
    <lineage>
        <taxon>Eukaryota</taxon>
        <taxon>Metazoa</taxon>
        <taxon>Ecdysozoa</taxon>
        <taxon>Arthropoda</taxon>
        <taxon>Hexapoda</taxon>
        <taxon>Insecta</taxon>
        <taxon>Pterygota</taxon>
        <taxon>Neoptera</taxon>
        <taxon>Endopterygota</taxon>
        <taxon>Coleoptera</taxon>
        <taxon>Polyphaga</taxon>
        <taxon>Elateriformia</taxon>
        <taxon>Elateroidea</taxon>
        <taxon>Lampyridae</taxon>
        <taxon>Lampyrinae</taxon>
        <taxon>Photinus</taxon>
    </lineage>
</organism>
<dbReference type="EMBL" id="GEZM01024534">
    <property type="protein sequence ID" value="JAV87778.1"/>
    <property type="molecule type" value="Transcribed_RNA"/>
</dbReference>
<feature type="compositionally biased region" description="Low complexity" evidence="1">
    <location>
        <begin position="88"/>
        <end position="97"/>
    </location>
</feature>
<keyword evidence="2" id="KW-1133">Transmembrane helix</keyword>
<protein>
    <submittedName>
        <fullName evidence="3">Uncharacterized protein</fullName>
    </submittedName>
</protein>
<accession>A0A1Y1MRT2</accession>
<evidence type="ECO:0000256" key="2">
    <source>
        <dbReference type="SAM" id="Phobius"/>
    </source>
</evidence>
<keyword evidence="2" id="KW-0472">Membrane</keyword>
<feature type="transmembrane region" description="Helical" evidence="2">
    <location>
        <begin position="59"/>
        <end position="77"/>
    </location>
</feature>
<evidence type="ECO:0000256" key="1">
    <source>
        <dbReference type="SAM" id="MobiDB-lite"/>
    </source>
</evidence>
<dbReference type="AlphaFoldDB" id="A0A1Y1MRT2"/>
<keyword evidence="2" id="KW-0812">Transmembrane</keyword>